<dbReference type="InterPro" id="IPR013783">
    <property type="entry name" value="Ig-like_fold"/>
</dbReference>
<sequence length="621" mass="71260">MKFLLIVFNIFIIISCSKSPEIVNTEPEIINTEPEEVLEPENPVYQKDSTLIIDSVFPQLVDLGDTLNLKGKNFNRDIRLTLGQVQLKNLFNNDSIIQFEIPYWGFDPDSLIIDIDNRDTIVAFNNAFQLYEPVIDSIPSNYGLRDTVVVYGKHLTNYPEAVNGIIELNNDRISVLDHSKDSIRFILPYNVNKHENDLVIRAQLREIVRPKSIVIPDPVISGVSNDSLLIGESLTIYGSNFFEYRDYLHEVYIGENRAEIEEVYSDSIIAKVPLGLYRDRNINNVTVKVVEKEVTKDFGLYLKNTWYQYGRIDNLGLSGIGDRGHTSNWSFYYNNAFYSLQDRDGGLCYGDFKKLGFSKYNLDENSWETLPDIQIACDSGRFSGFHTYSLNDGNVYIYLSRETDNFYEYDLESGALTPLQDFQNVDVVKEPMGFVLNNTFYFGMGRTGGTSTNPNRKLWKFEESTNSWGYVSEMPFVEGQGTGDHSSYFIKDGKAYIGNGWQLYDMWEFTPEETWIRKTDLVNPVGGTAFVKVENSGYYHERHGLGHTGGTFHQYDINLDTYSMREDLTITGYLLESKSMFVHNGFVYFIGYTGSPFLPDFSSIKRYDHVVLRTEISNFID</sequence>
<evidence type="ECO:0000313" key="2">
    <source>
        <dbReference type="EMBL" id="SMG08104.1"/>
    </source>
</evidence>
<reference evidence="3" key="1">
    <citation type="submission" date="2017-04" db="EMBL/GenBank/DDBJ databases">
        <authorList>
            <person name="Varghese N."/>
            <person name="Submissions S."/>
        </authorList>
    </citation>
    <scope>NUCLEOTIDE SEQUENCE [LARGE SCALE GENOMIC DNA]</scope>
    <source>
        <strain evidence="3">DSM 19835</strain>
    </source>
</reference>
<dbReference type="RefSeq" id="WP_085495509.1">
    <property type="nucleotide sequence ID" value="NZ_FXAO01000001.1"/>
</dbReference>
<organism evidence="2 3">
    <name type="scientific">Arenibacter troitsensis</name>
    <dbReference type="NCBI Taxonomy" id="188872"/>
    <lineage>
        <taxon>Bacteria</taxon>
        <taxon>Pseudomonadati</taxon>
        <taxon>Bacteroidota</taxon>
        <taxon>Flavobacteriia</taxon>
        <taxon>Flavobacteriales</taxon>
        <taxon>Flavobacteriaceae</taxon>
        <taxon>Arenibacter</taxon>
    </lineage>
</organism>
<dbReference type="InterPro" id="IPR015915">
    <property type="entry name" value="Kelch-typ_b-propeller"/>
</dbReference>
<feature type="domain" description="IPT/TIG" evidence="1">
    <location>
        <begin position="52"/>
        <end position="123"/>
    </location>
</feature>
<proteinExistence type="predicted"/>
<dbReference type="Gene3D" id="2.120.10.80">
    <property type="entry name" value="Kelch-type beta propeller"/>
    <property type="match status" value="1"/>
</dbReference>
<dbReference type="InterPro" id="IPR002909">
    <property type="entry name" value="IPT_dom"/>
</dbReference>
<keyword evidence="3" id="KW-1185">Reference proteome</keyword>
<dbReference type="SUPFAM" id="SSF81296">
    <property type="entry name" value="E set domains"/>
    <property type="match status" value="1"/>
</dbReference>
<dbReference type="SUPFAM" id="SSF117281">
    <property type="entry name" value="Kelch motif"/>
    <property type="match status" value="1"/>
</dbReference>
<dbReference type="Pfam" id="PF01833">
    <property type="entry name" value="TIG"/>
    <property type="match status" value="2"/>
</dbReference>
<evidence type="ECO:0000259" key="1">
    <source>
        <dbReference type="Pfam" id="PF01833"/>
    </source>
</evidence>
<protein>
    <submittedName>
        <fullName evidence="2">IPT/TIG domain-containing protein</fullName>
    </submittedName>
</protein>
<feature type="domain" description="IPT/TIG" evidence="1">
    <location>
        <begin position="218"/>
        <end position="290"/>
    </location>
</feature>
<dbReference type="Gene3D" id="2.60.40.10">
    <property type="entry name" value="Immunoglobulins"/>
    <property type="match status" value="1"/>
</dbReference>
<dbReference type="Proteomes" id="UP000193420">
    <property type="component" value="Unassembled WGS sequence"/>
</dbReference>
<dbReference type="PROSITE" id="PS51257">
    <property type="entry name" value="PROKAR_LIPOPROTEIN"/>
    <property type="match status" value="1"/>
</dbReference>
<dbReference type="OrthoDB" id="1399073at2"/>
<dbReference type="STRING" id="188872.SAMN03080602_00303"/>
<accession>A0A1X7I292</accession>
<gene>
    <name evidence="2" type="ORF">SAMN03080602_00303</name>
</gene>
<dbReference type="InterPro" id="IPR014756">
    <property type="entry name" value="Ig_E-set"/>
</dbReference>
<name>A0A1X7I292_9FLAO</name>
<dbReference type="AlphaFoldDB" id="A0A1X7I292"/>
<dbReference type="EMBL" id="FXAO01000001">
    <property type="protein sequence ID" value="SMG08104.1"/>
    <property type="molecule type" value="Genomic_DNA"/>
</dbReference>
<evidence type="ECO:0000313" key="3">
    <source>
        <dbReference type="Proteomes" id="UP000193420"/>
    </source>
</evidence>